<keyword evidence="7" id="KW-1185">Reference proteome</keyword>
<protein>
    <submittedName>
        <fullName evidence="6">Aldehyde-activating protein</fullName>
    </submittedName>
</protein>
<dbReference type="PANTHER" id="PTHR33337:SF40">
    <property type="entry name" value="CENP-V_GFA DOMAIN-CONTAINING PROTEIN-RELATED"/>
    <property type="match status" value="1"/>
</dbReference>
<evidence type="ECO:0000256" key="2">
    <source>
        <dbReference type="ARBA" id="ARBA00022723"/>
    </source>
</evidence>
<proteinExistence type="inferred from homology"/>
<dbReference type="EMBL" id="WTYK01000011">
    <property type="protein sequence ID" value="MXP42808.1"/>
    <property type="molecule type" value="Genomic_DNA"/>
</dbReference>
<dbReference type="AlphaFoldDB" id="A0A6I4UW09"/>
<comment type="similarity">
    <text evidence="1">Belongs to the Gfa family.</text>
</comment>
<dbReference type="Gene3D" id="3.90.1590.10">
    <property type="entry name" value="glutathione-dependent formaldehyde- activating enzyme (gfa)"/>
    <property type="match status" value="1"/>
</dbReference>
<accession>A0A6I4UW09</accession>
<feature type="domain" description="CENP-V/GFA" evidence="5">
    <location>
        <begin position="1"/>
        <end position="128"/>
    </location>
</feature>
<dbReference type="GO" id="GO:0046872">
    <property type="term" value="F:metal ion binding"/>
    <property type="evidence" value="ECO:0007669"/>
    <property type="project" value="UniProtKB-KW"/>
</dbReference>
<dbReference type="Pfam" id="PF04828">
    <property type="entry name" value="GFA"/>
    <property type="match status" value="1"/>
</dbReference>
<keyword evidence="2" id="KW-0479">Metal-binding</keyword>
<comment type="caution">
    <text evidence="6">The sequence shown here is derived from an EMBL/GenBank/DDBJ whole genome shotgun (WGS) entry which is preliminary data.</text>
</comment>
<dbReference type="PROSITE" id="PS51891">
    <property type="entry name" value="CENP_V_GFA"/>
    <property type="match status" value="1"/>
</dbReference>
<evidence type="ECO:0000256" key="3">
    <source>
        <dbReference type="ARBA" id="ARBA00022833"/>
    </source>
</evidence>
<dbReference type="InterPro" id="IPR006913">
    <property type="entry name" value="CENP-V/GFA"/>
</dbReference>
<reference evidence="6 7" key="1">
    <citation type="submission" date="2019-12" db="EMBL/GenBank/DDBJ databases">
        <title>Genomic-based taxomic classification of the family Erythrobacteraceae.</title>
        <authorList>
            <person name="Xu L."/>
        </authorList>
    </citation>
    <scope>NUCLEOTIDE SEQUENCE [LARGE SCALE GENOMIC DNA]</scope>
    <source>
        <strain evidence="6 7">MCCC 1K02066</strain>
    </source>
</reference>
<evidence type="ECO:0000256" key="1">
    <source>
        <dbReference type="ARBA" id="ARBA00005495"/>
    </source>
</evidence>
<evidence type="ECO:0000256" key="4">
    <source>
        <dbReference type="ARBA" id="ARBA00023239"/>
    </source>
</evidence>
<dbReference type="OrthoDB" id="7186766at2"/>
<dbReference type="SUPFAM" id="SSF51316">
    <property type="entry name" value="Mss4-like"/>
    <property type="match status" value="1"/>
</dbReference>
<evidence type="ECO:0000313" key="7">
    <source>
        <dbReference type="Proteomes" id="UP000469159"/>
    </source>
</evidence>
<dbReference type="Proteomes" id="UP000469159">
    <property type="component" value="Unassembled WGS sequence"/>
</dbReference>
<keyword evidence="3" id="KW-0862">Zinc</keyword>
<dbReference type="InterPro" id="IPR011057">
    <property type="entry name" value="Mss4-like_sf"/>
</dbReference>
<organism evidence="6 7">
    <name type="scientific">Croceibacterium soli</name>
    <dbReference type="NCBI Taxonomy" id="1739690"/>
    <lineage>
        <taxon>Bacteria</taxon>
        <taxon>Pseudomonadati</taxon>
        <taxon>Pseudomonadota</taxon>
        <taxon>Alphaproteobacteria</taxon>
        <taxon>Sphingomonadales</taxon>
        <taxon>Erythrobacteraceae</taxon>
        <taxon>Croceibacterium</taxon>
    </lineage>
</organism>
<evidence type="ECO:0000313" key="6">
    <source>
        <dbReference type="EMBL" id="MXP42808.1"/>
    </source>
</evidence>
<sequence>MQGRCNCGAVSASFANGPVQTRQCWCRQCQKAAAGGPTHNAMFQTADVTLTGDVARWSYLALSGNTLTQSFCSACGTPVYAQSSARPQFMTFRLGFLDEPHGLAPEMAIWTSEKPAWAKIDPDLSSYPGQPPAPATR</sequence>
<dbReference type="GO" id="GO:0016846">
    <property type="term" value="F:carbon-sulfur lyase activity"/>
    <property type="evidence" value="ECO:0007669"/>
    <property type="project" value="InterPro"/>
</dbReference>
<name>A0A6I4UW09_9SPHN</name>
<keyword evidence="4" id="KW-0456">Lyase</keyword>
<dbReference type="PANTHER" id="PTHR33337">
    <property type="entry name" value="GFA DOMAIN-CONTAINING PROTEIN"/>
    <property type="match status" value="1"/>
</dbReference>
<gene>
    <name evidence="6" type="ORF">GRI75_14270</name>
</gene>
<evidence type="ECO:0000259" key="5">
    <source>
        <dbReference type="PROSITE" id="PS51891"/>
    </source>
</evidence>